<dbReference type="Pfam" id="PF19760">
    <property type="entry name" value="DUF6247"/>
    <property type="match status" value="1"/>
</dbReference>
<sequence length="91" mass="10593">MRTTPTTGERILARLPEREHAQFLHEYRTAAEAAAHEIWRYKELQALLHRWSLVVIAVNQPGYYEALDEAKAGEGERYDFKEAIAARTRRP</sequence>
<organism evidence="1 2">
    <name type="scientific">Actinomadura alba</name>
    <dbReference type="NCBI Taxonomy" id="406431"/>
    <lineage>
        <taxon>Bacteria</taxon>
        <taxon>Bacillati</taxon>
        <taxon>Actinomycetota</taxon>
        <taxon>Actinomycetes</taxon>
        <taxon>Streptosporangiales</taxon>
        <taxon>Thermomonosporaceae</taxon>
        <taxon>Actinomadura</taxon>
    </lineage>
</organism>
<evidence type="ECO:0000313" key="2">
    <source>
        <dbReference type="Proteomes" id="UP000805614"/>
    </source>
</evidence>
<dbReference type="Proteomes" id="UP000805614">
    <property type="component" value="Unassembled WGS sequence"/>
</dbReference>
<reference evidence="1 2" key="1">
    <citation type="submission" date="2020-06" db="EMBL/GenBank/DDBJ databases">
        <title>Actinomadura xiongansis sp. nov., isolated from soil of Baiyangdian.</title>
        <authorList>
            <person name="Zhang X."/>
        </authorList>
    </citation>
    <scope>NUCLEOTIDE SEQUENCE [LARGE SCALE GENOMIC DNA]</scope>
    <source>
        <strain evidence="1 2">HBUM206468</strain>
    </source>
</reference>
<keyword evidence="2" id="KW-1185">Reference proteome</keyword>
<evidence type="ECO:0000313" key="1">
    <source>
        <dbReference type="EMBL" id="MBC6469109.1"/>
    </source>
</evidence>
<proteinExistence type="predicted"/>
<protein>
    <submittedName>
        <fullName evidence="1">Uncharacterized protein</fullName>
    </submittedName>
</protein>
<dbReference type="EMBL" id="JABVEC010000023">
    <property type="protein sequence ID" value="MBC6469109.1"/>
    <property type="molecule type" value="Genomic_DNA"/>
</dbReference>
<name>A0ABR7LX36_9ACTN</name>
<comment type="caution">
    <text evidence="1">The sequence shown here is derived from an EMBL/GenBank/DDBJ whole genome shotgun (WGS) entry which is preliminary data.</text>
</comment>
<gene>
    <name evidence="1" type="ORF">HKK74_26960</name>
</gene>
<dbReference type="RefSeq" id="WP_187246146.1">
    <property type="nucleotide sequence ID" value="NZ_BAAAOK010000037.1"/>
</dbReference>
<dbReference type="InterPro" id="IPR046214">
    <property type="entry name" value="DUF6247"/>
</dbReference>
<accession>A0ABR7LX36</accession>